<dbReference type="EC" id="3.5.2.6" evidence="3"/>
<comment type="caution">
    <text evidence="10">The sequence shown here is derived from an EMBL/GenBank/DDBJ whole genome shotgun (WGS) entry which is preliminary data.</text>
</comment>
<dbReference type="InterPro" id="IPR001460">
    <property type="entry name" value="PCN-bd_Tpept"/>
</dbReference>
<dbReference type="GO" id="GO:0008800">
    <property type="term" value="F:beta-lactamase activity"/>
    <property type="evidence" value="ECO:0007669"/>
    <property type="project" value="UniProtKB-EC"/>
</dbReference>
<feature type="signal peptide" evidence="8">
    <location>
        <begin position="1"/>
        <end position="19"/>
    </location>
</feature>
<evidence type="ECO:0000313" key="11">
    <source>
        <dbReference type="Proteomes" id="UP000823910"/>
    </source>
</evidence>
<name>A0A9D2MYU5_9FIRM</name>
<evidence type="ECO:0000256" key="6">
    <source>
        <dbReference type="ARBA" id="ARBA00023251"/>
    </source>
</evidence>
<comment type="catalytic activity">
    <reaction evidence="1">
        <text>a beta-lactam + H2O = a substituted beta-amino acid</text>
        <dbReference type="Rhea" id="RHEA:20401"/>
        <dbReference type="ChEBI" id="CHEBI:15377"/>
        <dbReference type="ChEBI" id="CHEBI:35627"/>
        <dbReference type="ChEBI" id="CHEBI:140347"/>
        <dbReference type="EC" id="3.5.2.6"/>
    </reaction>
</comment>
<dbReference type="PANTHER" id="PTHR30627:SF6">
    <property type="entry name" value="BETA-LACTAMASE YBXI-RELATED"/>
    <property type="match status" value="1"/>
</dbReference>
<dbReference type="InterPro" id="IPR012338">
    <property type="entry name" value="Beta-lactam/transpept-like"/>
</dbReference>
<proteinExistence type="inferred from homology"/>
<feature type="compositionally biased region" description="Polar residues" evidence="7">
    <location>
        <begin position="50"/>
        <end position="62"/>
    </location>
</feature>
<dbReference type="PROSITE" id="PS51257">
    <property type="entry name" value="PROKAR_LIPOPROTEIN"/>
    <property type="match status" value="1"/>
</dbReference>
<dbReference type="GO" id="GO:0046677">
    <property type="term" value="P:response to antibiotic"/>
    <property type="evidence" value="ECO:0007669"/>
    <property type="project" value="UniProtKB-KW"/>
</dbReference>
<evidence type="ECO:0000256" key="2">
    <source>
        <dbReference type="ARBA" id="ARBA00007898"/>
    </source>
</evidence>
<dbReference type="Gene3D" id="3.40.710.10">
    <property type="entry name" value="DD-peptidase/beta-lactamase superfamily"/>
    <property type="match status" value="1"/>
</dbReference>
<gene>
    <name evidence="10" type="ORF">H9704_06975</name>
</gene>
<evidence type="ECO:0000256" key="5">
    <source>
        <dbReference type="ARBA" id="ARBA00022801"/>
    </source>
</evidence>
<dbReference type="GO" id="GO:0071555">
    <property type="term" value="P:cell wall organization"/>
    <property type="evidence" value="ECO:0007669"/>
    <property type="project" value="TreeGrafter"/>
</dbReference>
<dbReference type="PANTHER" id="PTHR30627">
    <property type="entry name" value="PEPTIDOGLYCAN D,D-TRANSPEPTIDASE"/>
    <property type="match status" value="1"/>
</dbReference>
<dbReference type="InterPro" id="IPR050515">
    <property type="entry name" value="Beta-lactam/transpept"/>
</dbReference>
<dbReference type="GO" id="GO:0005886">
    <property type="term" value="C:plasma membrane"/>
    <property type="evidence" value="ECO:0007669"/>
    <property type="project" value="TreeGrafter"/>
</dbReference>
<reference evidence="10" key="2">
    <citation type="submission" date="2021-04" db="EMBL/GenBank/DDBJ databases">
        <authorList>
            <person name="Gilroy R."/>
        </authorList>
    </citation>
    <scope>NUCLEOTIDE SEQUENCE</scope>
    <source>
        <strain evidence="10">CHK180-15479</strain>
    </source>
</reference>
<organism evidence="10 11">
    <name type="scientific">Candidatus Enterocloster excrementipullorum</name>
    <dbReference type="NCBI Taxonomy" id="2838559"/>
    <lineage>
        <taxon>Bacteria</taxon>
        <taxon>Bacillati</taxon>
        <taxon>Bacillota</taxon>
        <taxon>Clostridia</taxon>
        <taxon>Lachnospirales</taxon>
        <taxon>Lachnospiraceae</taxon>
        <taxon>Enterocloster</taxon>
    </lineage>
</organism>
<feature type="region of interest" description="Disordered" evidence="7">
    <location>
        <begin position="45"/>
        <end position="93"/>
    </location>
</feature>
<comment type="similarity">
    <text evidence="2">Belongs to the class-D beta-lactamase family.</text>
</comment>
<dbReference type="Pfam" id="PF00905">
    <property type="entry name" value="Transpeptidase"/>
    <property type="match status" value="1"/>
</dbReference>
<sequence>MKRIHPIQALLICAALCTAALVGGCTPKNPSPPSVRTEHIAESISESISGTNSREPAKTSAQAPADMEMASAKTAAEESPSSNLQEHAAAKSPTVTDADWSGYFEGMNGAAVLYDPDENHFQIYNRELADTRRSPCSTFKIISSLVGLETGAISSGDSTRKWSGETFWNEDWNRDISFDEAFSTSCVWYFRQVIDDIGKETIQAELEKLRYGNQDISDWEGRENANNSNPALTGFWIESSLKISPKEQTEVMERIFGDSSDYSEETIRRLEQVMLLSEQPQDGVRIYGKTGMGKARGVTVDAWYTGFAQKDDKRLYFCIYLGESPGAEVTSARAREIAAKIVSAAFLSPYSTS</sequence>
<dbReference type="GO" id="GO:0008658">
    <property type="term" value="F:penicillin binding"/>
    <property type="evidence" value="ECO:0007669"/>
    <property type="project" value="InterPro"/>
</dbReference>
<dbReference type="SUPFAM" id="SSF56601">
    <property type="entry name" value="beta-lactamase/transpeptidase-like"/>
    <property type="match status" value="1"/>
</dbReference>
<evidence type="ECO:0000256" key="7">
    <source>
        <dbReference type="SAM" id="MobiDB-lite"/>
    </source>
</evidence>
<reference evidence="10" key="1">
    <citation type="journal article" date="2021" name="PeerJ">
        <title>Extensive microbial diversity within the chicken gut microbiome revealed by metagenomics and culture.</title>
        <authorList>
            <person name="Gilroy R."/>
            <person name="Ravi A."/>
            <person name="Getino M."/>
            <person name="Pursley I."/>
            <person name="Horton D.L."/>
            <person name="Alikhan N.F."/>
            <person name="Baker D."/>
            <person name="Gharbi K."/>
            <person name="Hall N."/>
            <person name="Watson M."/>
            <person name="Adriaenssens E.M."/>
            <person name="Foster-Nyarko E."/>
            <person name="Jarju S."/>
            <person name="Secka A."/>
            <person name="Antonio M."/>
            <person name="Oren A."/>
            <person name="Chaudhuri R.R."/>
            <person name="La Ragione R."/>
            <person name="Hildebrand F."/>
            <person name="Pallen M.J."/>
        </authorList>
    </citation>
    <scope>NUCLEOTIDE SEQUENCE</scope>
    <source>
        <strain evidence="10">CHK180-15479</strain>
    </source>
</reference>
<evidence type="ECO:0000256" key="4">
    <source>
        <dbReference type="ARBA" id="ARBA00022729"/>
    </source>
</evidence>
<keyword evidence="4 8" id="KW-0732">Signal</keyword>
<protein>
    <recommendedName>
        <fullName evidence="3">beta-lactamase</fullName>
        <ecNumber evidence="3">3.5.2.6</ecNumber>
    </recommendedName>
</protein>
<evidence type="ECO:0000256" key="8">
    <source>
        <dbReference type="SAM" id="SignalP"/>
    </source>
</evidence>
<dbReference type="Proteomes" id="UP000823910">
    <property type="component" value="Unassembled WGS sequence"/>
</dbReference>
<evidence type="ECO:0000256" key="1">
    <source>
        <dbReference type="ARBA" id="ARBA00001526"/>
    </source>
</evidence>
<dbReference type="AlphaFoldDB" id="A0A9D2MYU5"/>
<evidence type="ECO:0000313" key="10">
    <source>
        <dbReference type="EMBL" id="HJC05879.1"/>
    </source>
</evidence>
<feature type="domain" description="Penicillin-binding protein transpeptidase" evidence="9">
    <location>
        <begin position="115"/>
        <end position="341"/>
    </location>
</feature>
<evidence type="ECO:0000259" key="9">
    <source>
        <dbReference type="Pfam" id="PF00905"/>
    </source>
</evidence>
<evidence type="ECO:0000256" key="3">
    <source>
        <dbReference type="ARBA" id="ARBA00012865"/>
    </source>
</evidence>
<accession>A0A9D2MYU5</accession>
<keyword evidence="6" id="KW-0046">Antibiotic resistance</keyword>
<keyword evidence="5" id="KW-0378">Hydrolase</keyword>
<feature type="chain" id="PRO_5039395839" description="beta-lactamase" evidence="8">
    <location>
        <begin position="20"/>
        <end position="353"/>
    </location>
</feature>
<dbReference type="EMBL" id="DWWT01000029">
    <property type="protein sequence ID" value="HJC05879.1"/>
    <property type="molecule type" value="Genomic_DNA"/>
</dbReference>